<dbReference type="PANTHER" id="PTHR48039:SF5">
    <property type="entry name" value="RNA-BINDING PROTEIN 28"/>
    <property type="match status" value="1"/>
</dbReference>
<dbReference type="InterPro" id="IPR012677">
    <property type="entry name" value="Nucleotide-bd_a/b_plait_sf"/>
</dbReference>
<evidence type="ECO:0000256" key="9">
    <source>
        <dbReference type="PROSITE-ProRule" id="PRU00176"/>
    </source>
</evidence>
<feature type="domain" description="RRM" evidence="12">
    <location>
        <begin position="574"/>
        <end position="657"/>
    </location>
</feature>
<dbReference type="OrthoDB" id="439639at2759"/>
<dbReference type="SMART" id="SM00360">
    <property type="entry name" value="RRM"/>
    <property type="match status" value="5"/>
</dbReference>
<dbReference type="PROSITE" id="PS50102">
    <property type="entry name" value="RRM"/>
    <property type="match status" value="5"/>
</dbReference>
<evidence type="ECO:0000256" key="7">
    <source>
        <dbReference type="ARBA" id="ARBA00023242"/>
    </source>
</evidence>
<dbReference type="SUPFAM" id="SSF54928">
    <property type="entry name" value="RNA-binding domain, RBD"/>
    <property type="match status" value="4"/>
</dbReference>
<dbReference type="InterPro" id="IPR034482">
    <property type="entry name" value="Mrd1_RRM3"/>
</dbReference>
<dbReference type="InterPro" id="IPR000504">
    <property type="entry name" value="RRM_dom"/>
</dbReference>
<evidence type="ECO:0000313" key="14">
    <source>
        <dbReference type="Proteomes" id="UP000095023"/>
    </source>
</evidence>
<evidence type="ECO:0000256" key="2">
    <source>
        <dbReference type="ARBA" id="ARBA00008033"/>
    </source>
</evidence>
<evidence type="ECO:0000256" key="11">
    <source>
        <dbReference type="SAM" id="MobiDB-lite"/>
    </source>
</evidence>
<feature type="compositionally biased region" description="Acidic residues" evidence="11">
    <location>
        <begin position="256"/>
        <end position="268"/>
    </location>
</feature>
<accession>A0A1E4TC82</accession>
<evidence type="ECO:0000256" key="10">
    <source>
        <dbReference type="SAM" id="Coils"/>
    </source>
</evidence>
<evidence type="ECO:0000256" key="4">
    <source>
        <dbReference type="ARBA" id="ARBA00022552"/>
    </source>
</evidence>
<feature type="domain" description="RRM" evidence="12">
    <location>
        <begin position="277"/>
        <end position="355"/>
    </location>
</feature>
<dbReference type="AlphaFoldDB" id="A0A1E4TC82"/>
<dbReference type="Pfam" id="PF00076">
    <property type="entry name" value="RRM_1"/>
    <property type="match status" value="5"/>
</dbReference>
<dbReference type="CDD" id="cd12320">
    <property type="entry name" value="RRM6_RBM19_RRM5_MRD1"/>
    <property type="match status" value="1"/>
</dbReference>
<evidence type="ECO:0000256" key="1">
    <source>
        <dbReference type="ARBA" id="ARBA00004123"/>
    </source>
</evidence>
<dbReference type="PANTHER" id="PTHR48039">
    <property type="entry name" value="RNA-BINDING MOTIF PROTEIN 14B"/>
    <property type="match status" value="1"/>
</dbReference>
<feature type="coiled-coil region" evidence="10">
    <location>
        <begin position="752"/>
        <end position="779"/>
    </location>
</feature>
<dbReference type="CDD" id="cd12565">
    <property type="entry name" value="RRM1_MRD1"/>
    <property type="match status" value="1"/>
</dbReference>
<comment type="similarity">
    <text evidence="2">Belongs to the RRM MRD1 family.</text>
</comment>
<dbReference type="GO" id="GO:0006364">
    <property type="term" value="P:rRNA processing"/>
    <property type="evidence" value="ECO:0007669"/>
    <property type="project" value="UniProtKB-KW"/>
</dbReference>
<dbReference type="InterPro" id="IPR035979">
    <property type="entry name" value="RBD_domain_sf"/>
</dbReference>
<dbReference type="InterPro" id="IPR013919">
    <property type="entry name" value="Pex16"/>
</dbReference>
<keyword evidence="7" id="KW-0539">Nucleus</keyword>
<dbReference type="GO" id="GO:0003729">
    <property type="term" value="F:mRNA binding"/>
    <property type="evidence" value="ECO:0007669"/>
    <property type="project" value="TreeGrafter"/>
</dbReference>
<dbReference type="GO" id="GO:1990904">
    <property type="term" value="C:ribonucleoprotein complex"/>
    <property type="evidence" value="ECO:0007669"/>
    <property type="project" value="UniProtKB-KW"/>
</dbReference>
<evidence type="ECO:0000256" key="3">
    <source>
        <dbReference type="ARBA" id="ARBA00013428"/>
    </source>
</evidence>
<name>A0A1E4TC82_9ASCO</name>
<comment type="subcellular location">
    <subcellularLocation>
        <location evidence="1">Nucleus</location>
    </subcellularLocation>
</comment>
<feature type="compositionally biased region" description="Basic and acidic residues" evidence="11">
    <location>
        <begin position="170"/>
        <end position="184"/>
    </location>
</feature>
<feature type="domain" description="RRM" evidence="12">
    <location>
        <begin position="2"/>
        <end position="79"/>
    </location>
</feature>
<dbReference type="FunFam" id="3.30.70.330:FF:000459">
    <property type="entry name" value="Multiple RNA-binding domain-containing protein 1"/>
    <property type="match status" value="1"/>
</dbReference>
<keyword evidence="6 9" id="KW-0694">RNA-binding</keyword>
<protein>
    <recommendedName>
        <fullName evidence="3">Multiple RNA-binding domain-containing protein 1</fullName>
    </recommendedName>
</protein>
<dbReference type="CDD" id="cd12568">
    <property type="entry name" value="RRM3_MRD1"/>
    <property type="match status" value="1"/>
</dbReference>
<dbReference type="InterPro" id="IPR003954">
    <property type="entry name" value="RRM_euk-type"/>
</dbReference>
<feature type="compositionally biased region" description="Basic and acidic residues" evidence="11">
    <location>
        <begin position="237"/>
        <end position="249"/>
    </location>
</feature>
<evidence type="ECO:0000256" key="5">
    <source>
        <dbReference type="ARBA" id="ARBA00022737"/>
    </source>
</evidence>
<reference evidence="14" key="1">
    <citation type="submission" date="2016-02" db="EMBL/GenBank/DDBJ databases">
        <title>Comparative genomics of biotechnologically important yeasts.</title>
        <authorList>
            <consortium name="DOE Joint Genome Institute"/>
            <person name="Riley R."/>
            <person name="Haridas S."/>
            <person name="Wolfe K.H."/>
            <person name="Lopes M.R."/>
            <person name="Hittinger C.T."/>
            <person name="Goker M."/>
            <person name="Salamov A."/>
            <person name="Wisecaver J."/>
            <person name="Long T.M."/>
            <person name="Aerts A.L."/>
            <person name="Barry K."/>
            <person name="Choi C."/>
            <person name="Clum A."/>
            <person name="Coughlan A.Y."/>
            <person name="Deshpande S."/>
            <person name="Douglass A.P."/>
            <person name="Hanson S.J."/>
            <person name="Klenk H.-P."/>
            <person name="Labutti K."/>
            <person name="Lapidus A."/>
            <person name="Lindquist E."/>
            <person name="Lipzen A."/>
            <person name="Meier-Kolthoff J.P."/>
            <person name="Ohm R.A."/>
            <person name="Otillar R.P."/>
            <person name="Pangilinan J."/>
            <person name="Peng Y."/>
            <person name="Rokas A."/>
            <person name="Rosa C.A."/>
            <person name="Scheuner C."/>
            <person name="Sibirny A.A."/>
            <person name="Slot J.C."/>
            <person name="Stielow J.B."/>
            <person name="Sun H."/>
            <person name="Kurtzman C.P."/>
            <person name="Blackwell M."/>
            <person name="Jeffries T.W."/>
            <person name="Grigoriev I.V."/>
        </authorList>
    </citation>
    <scope>NUCLEOTIDE SEQUENCE [LARGE SCALE GENOMIC DNA]</scope>
    <source>
        <strain evidence="14">NRRL Y-17796</strain>
    </source>
</reference>
<keyword evidence="4" id="KW-0698">rRNA processing</keyword>
<sequence>MSRIIVKNVPPRVSEDRLKEHFKQFSAITDCKLVKFRDGRTRGFGFIGYKSEEDALNAVKYFDQSFIDTSKIAVEIARSFKDPGLQSELARRSAAKHSQRRQSNDYSDPEGQNGKRKRDPKFQEYLEAMKPAKSSRTWANDDFFEPEQTEQTDHTVSVDADPSAEESDPEEFHVVSKEADKNDSDDPSEPEQFSGFEDGAEDHDNIAQDETVSDEQWLISRQKRIPETEAILTTEPPAEKDNHKDEPEPTKTSQEETAESPEEEQEDAFIEKIRSSKRLFLRNLAYSVTEEDLKNQFSKFGPLEEAHLAIDTESGASKGYAYILYEKPEDAISAYTTLDKEIFHGRLLHIIPAEPKRTNRLNEYDLKNLPLKKQRELKRQAEAAKSDFSWNSLYMSADAVVAAMAEKLSVSKADILDPESSDAAVRQALAESQIINDVRSYFEEHGIDLTAFKNSKEKSDTTILVKNFPHGTTLEEIKEMFEEYGELHRILMPPSGTVAIVEFTQAVQARAAFTKLAYRRFKTSIIYLEKAPVNIFTGKAPVLEKSQKAVSSVGVSEIFDDAQEDDTDDIGNHASLFVKNLSFKTTDSELVNAFNTLSGYLSAVIKKKPNPKNPGQLMSMGFGFVEFKTRENALKAAKVMDGFTLGGHKLQVKLAKSDLSEIGSGQQAADSQRKKSAKGTKLLIKNLPFEATKKDVRALFGAYGQIRTVRVPKKFDSSSRGFAFVEFMGTKDASHALKSLSGTHLLGRRLVISYASADAEDAEQEIERMQKKVQKQVQSEQLASMRLSGKRKFDLEENIMSKKWLDSYEKLLIENGAQIASIESTLRSLSYIIPGQFQDVATVSEGLYTTLNILGLYHNSIISKAIDALPESPYKPKPSLHTRYINATYQKDRLCRGISIFLTVIGFSEILYEMTVEKALQSNPVKNEHTASLNNKRKWQAILSLEAFKATLRLILLFRTNFSPLPTDLVIQRDNDPAELEQTFARARDPLQSAFDEIDPQHKTYRLPRSGTILPPLPVNEVNSFLMSRILTEEDILPAEYLLSSLYTQPIRSSLSWLDAVRSNIGLVGEITYIIRPVIYTALLTKYRKDPRDWRPWIAGFSLEFLAYKMLETHYEDLGGPRKMSRLESEELSNRRHNLVWWIVRSAFYRNISRQLVMKFLASIKRVPVFGSLTALLLEDFQYLIDRYYYATATL</sequence>
<keyword evidence="5" id="KW-0677">Repeat</keyword>
<feature type="domain" description="RRM" evidence="12">
    <location>
        <begin position="461"/>
        <end position="533"/>
    </location>
</feature>
<dbReference type="GO" id="GO:0005730">
    <property type="term" value="C:nucleolus"/>
    <property type="evidence" value="ECO:0007669"/>
    <property type="project" value="TreeGrafter"/>
</dbReference>
<evidence type="ECO:0000313" key="13">
    <source>
        <dbReference type="EMBL" id="ODV89376.1"/>
    </source>
</evidence>
<evidence type="ECO:0000256" key="6">
    <source>
        <dbReference type="ARBA" id="ARBA00022884"/>
    </source>
</evidence>
<gene>
    <name evidence="13" type="ORF">CANCADRAFT_4003</name>
</gene>
<keyword evidence="14" id="KW-1185">Reference proteome</keyword>
<keyword evidence="10" id="KW-0175">Coiled coil</keyword>
<feature type="domain" description="RRM" evidence="12">
    <location>
        <begin position="680"/>
        <end position="757"/>
    </location>
</feature>
<organism evidence="13 14">
    <name type="scientific">Tortispora caseinolytica NRRL Y-17796</name>
    <dbReference type="NCBI Taxonomy" id="767744"/>
    <lineage>
        <taxon>Eukaryota</taxon>
        <taxon>Fungi</taxon>
        <taxon>Dikarya</taxon>
        <taxon>Ascomycota</taxon>
        <taxon>Saccharomycotina</taxon>
        <taxon>Trigonopsidomycetes</taxon>
        <taxon>Trigonopsidales</taxon>
        <taxon>Trigonopsidaceae</taxon>
        <taxon>Tortispora</taxon>
    </lineage>
</organism>
<dbReference type="Pfam" id="PF08610">
    <property type="entry name" value="Pex16"/>
    <property type="match status" value="1"/>
</dbReference>
<proteinExistence type="inferred from homology"/>
<dbReference type="Gene3D" id="3.30.70.330">
    <property type="match status" value="5"/>
</dbReference>
<feature type="region of interest" description="Disordered" evidence="11">
    <location>
        <begin position="145"/>
        <end position="269"/>
    </location>
</feature>
<dbReference type="FunFam" id="3.30.70.330:FF:000247">
    <property type="entry name" value="Multiple RNA-binding domain-containing protein 1"/>
    <property type="match status" value="1"/>
</dbReference>
<evidence type="ECO:0000256" key="8">
    <source>
        <dbReference type="ARBA" id="ARBA00023274"/>
    </source>
</evidence>
<dbReference type="Proteomes" id="UP000095023">
    <property type="component" value="Unassembled WGS sequence"/>
</dbReference>
<evidence type="ECO:0000259" key="12">
    <source>
        <dbReference type="PROSITE" id="PS50102"/>
    </source>
</evidence>
<dbReference type="InterPro" id="IPR051945">
    <property type="entry name" value="RRM_MRD1_RNA_proc_ribogen"/>
</dbReference>
<dbReference type="EMBL" id="KV453843">
    <property type="protein sequence ID" value="ODV89376.1"/>
    <property type="molecule type" value="Genomic_DNA"/>
</dbReference>
<keyword evidence="8" id="KW-0687">Ribonucleoprotein</keyword>
<feature type="region of interest" description="Disordered" evidence="11">
    <location>
        <begin position="85"/>
        <end position="118"/>
    </location>
</feature>
<dbReference type="SMART" id="SM00361">
    <property type="entry name" value="RRM_1"/>
    <property type="match status" value="3"/>
</dbReference>